<name>A0AC59Z061_RANTA</name>
<accession>A0AC59Z061</accession>
<dbReference type="EMBL" id="OX596105">
    <property type="protein sequence ID" value="CAN0122244.1"/>
    <property type="molecule type" value="Genomic_DNA"/>
</dbReference>
<organism evidence="1 2">
    <name type="scientific">Rangifer tarandus platyrhynchus</name>
    <name type="common">Svalbard reindeer</name>
    <dbReference type="NCBI Taxonomy" id="3082113"/>
    <lineage>
        <taxon>Eukaryota</taxon>
        <taxon>Metazoa</taxon>
        <taxon>Chordata</taxon>
        <taxon>Craniata</taxon>
        <taxon>Vertebrata</taxon>
        <taxon>Euteleostomi</taxon>
        <taxon>Mammalia</taxon>
        <taxon>Eutheria</taxon>
        <taxon>Laurasiatheria</taxon>
        <taxon>Artiodactyla</taxon>
        <taxon>Ruminantia</taxon>
        <taxon>Pecora</taxon>
        <taxon>Cervidae</taxon>
        <taxon>Odocoileinae</taxon>
        <taxon>Rangifer</taxon>
    </lineage>
</organism>
<dbReference type="Proteomes" id="UP001162501">
    <property type="component" value="Chromosome 21"/>
</dbReference>
<gene>
    <name evidence="1" type="ORF">MRATA1EN22A_LOCUS12375</name>
</gene>
<reference evidence="1" key="1">
    <citation type="submission" date="2023-05" db="EMBL/GenBank/DDBJ databases">
        <authorList>
            <consortium name="ELIXIR-Norway"/>
        </authorList>
    </citation>
    <scope>NUCLEOTIDE SEQUENCE</scope>
</reference>
<reference evidence="1" key="2">
    <citation type="submission" date="2025-03" db="EMBL/GenBank/DDBJ databases">
        <authorList>
            <consortium name="ELIXIR-Norway"/>
            <consortium name="Elixir Norway"/>
        </authorList>
    </citation>
    <scope>NUCLEOTIDE SEQUENCE</scope>
</reference>
<protein>
    <submittedName>
        <fullName evidence="1">Uncharacterized protein</fullName>
    </submittedName>
</protein>
<evidence type="ECO:0000313" key="1">
    <source>
        <dbReference type="EMBL" id="CAN0122244.1"/>
    </source>
</evidence>
<sequence length="122" mass="13451">MGFPRQEYWSGLLFPSPGDLPNSEIRFMSPTLQVGSLPLRYQRSPFNSYYQMSIPFFHYFKNPGIILSYTLIPSTSTPASPACSHLKAFALSLYPPGTLSTRHLAGVATLHCMDCALSSASV</sequence>
<proteinExistence type="predicted"/>
<evidence type="ECO:0000313" key="2">
    <source>
        <dbReference type="Proteomes" id="UP001162501"/>
    </source>
</evidence>